<dbReference type="AlphaFoldDB" id="A0A1Q4LC42"/>
<evidence type="ECO:0000313" key="2">
    <source>
        <dbReference type="EMBL" id="OKA37470.1"/>
    </source>
</evidence>
<sequence>MNTSERASAHVSYTNWKAVQMYVTKLRQRIYRAEQLQQQRKVRKLQRLLMRSEANLLLSIRRVTQQNKG</sequence>
<feature type="non-terminal residue" evidence="2">
    <location>
        <position position="69"/>
    </location>
</feature>
<accession>A0A1Q4LC42</accession>
<evidence type="ECO:0000313" key="3">
    <source>
        <dbReference type="Proteomes" id="UP000186535"/>
    </source>
</evidence>
<dbReference type="RefSeq" id="WP_175562490.1">
    <property type="nucleotide sequence ID" value="NZ_MPON01000004.1"/>
</dbReference>
<dbReference type="EMBL" id="MPON01000004">
    <property type="protein sequence ID" value="OKA37470.1"/>
    <property type="molecule type" value="Genomic_DNA"/>
</dbReference>
<name>A0A1Q4LC42_BACCE</name>
<organism evidence="2 3">
    <name type="scientific">Bacillus cereus</name>
    <dbReference type="NCBI Taxonomy" id="1396"/>
    <lineage>
        <taxon>Bacteria</taxon>
        <taxon>Bacillati</taxon>
        <taxon>Bacillota</taxon>
        <taxon>Bacilli</taxon>
        <taxon>Bacillales</taxon>
        <taxon>Bacillaceae</taxon>
        <taxon>Bacillus</taxon>
        <taxon>Bacillus cereus group</taxon>
    </lineage>
</organism>
<proteinExistence type="predicted"/>
<comment type="caution">
    <text evidence="2">The sequence shown here is derived from an EMBL/GenBank/DDBJ whole genome shotgun (WGS) entry which is preliminary data.</text>
</comment>
<dbReference type="Pfam" id="PF13655">
    <property type="entry name" value="RVT_N"/>
    <property type="match status" value="1"/>
</dbReference>
<gene>
    <name evidence="2" type="ORF">BJR07_17575</name>
</gene>
<reference evidence="2 3" key="1">
    <citation type="submission" date="2016-11" db="EMBL/GenBank/DDBJ databases">
        <title>Identification of Bacillus cereus isolated from egg-white.</title>
        <authorList>
            <person name="Soni A."/>
            <person name="Oey I."/>
            <person name="Silcock P."/>
            <person name="Bremer P."/>
        </authorList>
    </citation>
    <scope>NUCLEOTIDE SEQUENCE [LARGE SCALE GENOMIC DNA]</scope>
    <source>
        <strain evidence="2 3">NZAS03</strain>
    </source>
</reference>
<dbReference type="Proteomes" id="UP000186535">
    <property type="component" value="Unassembled WGS sequence"/>
</dbReference>
<evidence type="ECO:0000259" key="1">
    <source>
        <dbReference type="Pfam" id="PF13655"/>
    </source>
</evidence>
<dbReference type="InterPro" id="IPR025960">
    <property type="entry name" value="RVT_N"/>
</dbReference>
<protein>
    <recommendedName>
        <fullName evidence="1">Reverse transcriptase N-terminal domain-containing protein</fullName>
    </recommendedName>
</protein>
<feature type="domain" description="Reverse transcriptase N-terminal" evidence="1">
    <location>
        <begin position="14"/>
        <end position="69"/>
    </location>
</feature>